<feature type="active site" evidence="8">
    <location>
        <position position="267"/>
    </location>
</feature>
<keyword evidence="6 8" id="KW-0326">Glycosidase</keyword>
<dbReference type="GO" id="GO:0030245">
    <property type="term" value="P:cellulose catabolic process"/>
    <property type="evidence" value="ECO:0007669"/>
    <property type="project" value="UniProtKB-KW"/>
</dbReference>
<evidence type="ECO:0000259" key="11">
    <source>
        <dbReference type="Pfam" id="PF00759"/>
    </source>
</evidence>
<keyword evidence="7 8" id="KW-0624">Polysaccharide degradation</keyword>
<feature type="active site" evidence="8">
    <location>
        <position position="276"/>
    </location>
</feature>
<comment type="catalytic activity">
    <reaction evidence="1 9">
        <text>Endohydrolysis of (1-&gt;4)-beta-D-glucosidic linkages in cellulose, lichenin and cereal beta-D-glucans.</text>
        <dbReference type="EC" id="3.2.1.4"/>
    </reaction>
</comment>
<dbReference type="InterPro" id="IPR012341">
    <property type="entry name" value="6hp_glycosidase-like_sf"/>
</dbReference>
<dbReference type="EMBL" id="BLLF01000013">
    <property type="protein sequence ID" value="GFH05895.1"/>
    <property type="molecule type" value="Genomic_DNA"/>
</dbReference>
<evidence type="ECO:0000256" key="2">
    <source>
        <dbReference type="ARBA" id="ARBA00007072"/>
    </source>
</evidence>
<evidence type="ECO:0000313" key="13">
    <source>
        <dbReference type="Proteomes" id="UP000485058"/>
    </source>
</evidence>
<organism evidence="12 13">
    <name type="scientific">Haematococcus lacustris</name>
    <name type="common">Green alga</name>
    <name type="synonym">Haematococcus pluvialis</name>
    <dbReference type="NCBI Taxonomy" id="44745"/>
    <lineage>
        <taxon>Eukaryota</taxon>
        <taxon>Viridiplantae</taxon>
        <taxon>Chlorophyta</taxon>
        <taxon>core chlorophytes</taxon>
        <taxon>Chlorophyceae</taxon>
        <taxon>CS clade</taxon>
        <taxon>Chlamydomonadales</taxon>
        <taxon>Haematococcaceae</taxon>
        <taxon>Haematococcus</taxon>
    </lineage>
</organism>
<dbReference type="GO" id="GO:0008810">
    <property type="term" value="F:cellulase activity"/>
    <property type="evidence" value="ECO:0007669"/>
    <property type="project" value="UniProtKB-EC"/>
</dbReference>
<keyword evidence="4 9" id="KW-0136">Cellulose degradation</keyword>
<dbReference type="Gene3D" id="1.50.10.10">
    <property type="match status" value="2"/>
</dbReference>
<dbReference type="AlphaFoldDB" id="A0A699Y990"/>
<dbReference type="InterPro" id="IPR001701">
    <property type="entry name" value="Glyco_hydro_9"/>
</dbReference>
<keyword evidence="3 8" id="KW-0378">Hydrolase</keyword>
<evidence type="ECO:0000256" key="6">
    <source>
        <dbReference type="ARBA" id="ARBA00023295"/>
    </source>
</evidence>
<dbReference type="PANTHER" id="PTHR22298">
    <property type="entry name" value="ENDO-1,4-BETA-GLUCANASE"/>
    <property type="match status" value="1"/>
</dbReference>
<dbReference type="InterPro" id="IPR008928">
    <property type="entry name" value="6-hairpin_glycosidase_sf"/>
</dbReference>
<evidence type="ECO:0000256" key="9">
    <source>
        <dbReference type="RuleBase" id="RU361166"/>
    </source>
</evidence>
<evidence type="ECO:0000256" key="1">
    <source>
        <dbReference type="ARBA" id="ARBA00000966"/>
    </source>
</evidence>
<dbReference type="Proteomes" id="UP000485058">
    <property type="component" value="Unassembled WGS sequence"/>
</dbReference>
<reference evidence="12 13" key="1">
    <citation type="submission" date="2020-02" db="EMBL/GenBank/DDBJ databases">
        <title>Draft genome sequence of Haematococcus lacustris strain NIES-144.</title>
        <authorList>
            <person name="Morimoto D."/>
            <person name="Nakagawa S."/>
            <person name="Yoshida T."/>
            <person name="Sawayama S."/>
        </authorList>
    </citation>
    <scope>NUCLEOTIDE SEQUENCE [LARGE SCALE GENOMIC DNA]</scope>
    <source>
        <strain evidence="12 13">NIES-144</strain>
    </source>
</reference>
<evidence type="ECO:0000256" key="3">
    <source>
        <dbReference type="ARBA" id="ARBA00022801"/>
    </source>
</evidence>
<name>A0A699Y990_HAELA</name>
<evidence type="ECO:0000256" key="8">
    <source>
        <dbReference type="PROSITE-ProRule" id="PRU10060"/>
    </source>
</evidence>
<comment type="caution">
    <text evidence="12">The sequence shown here is derived from an EMBL/GenBank/DDBJ whole genome shotgun (WGS) entry which is preliminary data.</text>
</comment>
<dbReference type="SUPFAM" id="SSF48208">
    <property type="entry name" value="Six-hairpin glycosidases"/>
    <property type="match status" value="1"/>
</dbReference>
<sequence length="315" mass="33279">MLICSQARDRQKVKPGGWRSDSHLQDGFGPGGISKDLSGGLYDAGGDVDTDHNMWWGRPEQQPQGGASGSAGYRPVYVISSSSPGADITGQAAAAMAAISLVLAKPGAWQNPGLAADLQSRARQLLAFAQAVPGTWKEPGSSVYKSSGYVDDIAIANLWLCKVDLASGSGVPASCNSAISSWQASYSANQYAVNWDWDQSQAAAAAVLFSMRSRLSSCSNCATAAQQAQKWIQSALSQWQDTSRKCPQNDFTGALVGGPSNDDSYSDVRTDYIHNEVAIDYNAGFTGALAGLQDVSVRLGKAGCSWSQYCSGEYF</sequence>
<feature type="domain" description="Glycoside hydrolase family 9" evidence="11">
    <location>
        <begin position="245"/>
        <end position="289"/>
    </location>
</feature>
<comment type="similarity">
    <text evidence="2 8 9">Belongs to the glycosyl hydrolase 9 (cellulase E) family.</text>
</comment>
<dbReference type="Pfam" id="PF00759">
    <property type="entry name" value="Glyco_hydro_9"/>
    <property type="match status" value="2"/>
</dbReference>
<dbReference type="EC" id="3.2.1.4" evidence="9"/>
<keyword evidence="13" id="KW-1185">Reference proteome</keyword>
<evidence type="ECO:0000256" key="7">
    <source>
        <dbReference type="ARBA" id="ARBA00023326"/>
    </source>
</evidence>
<gene>
    <name evidence="12" type="ORF">HaLaN_00436</name>
</gene>
<evidence type="ECO:0000313" key="12">
    <source>
        <dbReference type="EMBL" id="GFH05895.1"/>
    </source>
</evidence>
<feature type="region of interest" description="Disordered" evidence="10">
    <location>
        <begin position="1"/>
        <end position="30"/>
    </location>
</feature>
<evidence type="ECO:0000256" key="5">
    <source>
        <dbReference type="ARBA" id="ARBA00023277"/>
    </source>
</evidence>
<feature type="domain" description="Glycoside hydrolase family 9" evidence="11">
    <location>
        <begin position="46"/>
        <end position="241"/>
    </location>
</feature>
<proteinExistence type="inferred from homology"/>
<evidence type="ECO:0000256" key="4">
    <source>
        <dbReference type="ARBA" id="ARBA00023001"/>
    </source>
</evidence>
<protein>
    <recommendedName>
        <fullName evidence="9">Endoglucanase</fullName>
        <ecNumber evidence="9">3.2.1.4</ecNumber>
    </recommendedName>
</protein>
<accession>A0A699Y990</accession>
<dbReference type="PROSITE" id="PS00698">
    <property type="entry name" value="GH9_3"/>
    <property type="match status" value="1"/>
</dbReference>
<dbReference type="InterPro" id="IPR033126">
    <property type="entry name" value="Glyco_hydro_9_Asp/Glu_AS"/>
</dbReference>
<keyword evidence="5 8" id="KW-0119">Carbohydrate metabolism</keyword>
<evidence type="ECO:0000256" key="10">
    <source>
        <dbReference type="SAM" id="MobiDB-lite"/>
    </source>
</evidence>